<dbReference type="Gene3D" id="3.90.245.10">
    <property type="entry name" value="Ribonucleoside hydrolase-like"/>
    <property type="match status" value="1"/>
</dbReference>
<evidence type="ECO:0000313" key="28">
    <source>
        <dbReference type="EMBL" id="RXN01147.1"/>
    </source>
</evidence>
<comment type="similarity">
    <text evidence="7">Belongs to the inositol 3,4-bisphosphate 4-phosphatase family.</text>
</comment>
<evidence type="ECO:0000256" key="4">
    <source>
        <dbReference type="ARBA" id="ARBA00004496"/>
    </source>
</evidence>
<evidence type="ECO:0000256" key="23">
    <source>
        <dbReference type="ARBA" id="ARBA00074640"/>
    </source>
</evidence>
<dbReference type="EMBL" id="SCEB01000079">
    <property type="protein sequence ID" value="RXN01147.1"/>
    <property type="molecule type" value="Genomic_DNA"/>
</dbReference>
<comment type="subunit">
    <text evidence="22">Interacts with INPP5F.</text>
</comment>
<keyword evidence="17" id="KW-0472">Membrane</keyword>
<evidence type="ECO:0000256" key="12">
    <source>
        <dbReference type="ARBA" id="ARBA00022553"/>
    </source>
</evidence>
<evidence type="ECO:0000313" key="29">
    <source>
        <dbReference type="Proteomes" id="UP000289886"/>
    </source>
</evidence>
<keyword evidence="12" id="KW-0597">Phosphoprotein</keyword>
<gene>
    <name evidence="28" type="ORF">EOD39_7812</name>
</gene>
<dbReference type="InterPro" id="IPR001910">
    <property type="entry name" value="Inosine/uridine_hydrolase_dom"/>
</dbReference>
<dbReference type="InterPro" id="IPR000008">
    <property type="entry name" value="C2_dom"/>
</dbReference>
<keyword evidence="10" id="KW-1003">Cell membrane</keyword>
<dbReference type="Gene3D" id="2.60.40.150">
    <property type="entry name" value="C2 domain"/>
    <property type="match status" value="1"/>
</dbReference>
<feature type="region of interest" description="Disordered" evidence="26">
    <location>
        <begin position="859"/>
        <end position="894"/>
    </location>
</feature>
<comment type="pathway">
    <text evidence="6">Signal transduction; phosphatidylinositol signaling pathway.</text>
</comment>
<evidence type="ECO:0000256" key="9">
    <source>
        <dbReference type="ARBA" id="ARBA00013037"/>
    </source>
</evidence>
<evidence type="ECO:0000259" key="27">
    <source>
        <dbReference type="PROSITE" id="PS50004"/>
    </source>
</evidence>
<evidence type="ECO:0000256" key="6">
    <source>
        <dbReference type="ARBA" id="ARBA00004847"/>
    </source>
</evidence>
<evidence type="ECO:0000256" key="22">
    <source>
        <dbReference type="ARBA" id="ARBA00065112"/>
    </source>
</evidence>
<evidence type="ECO:0000256" key="26">
    <source>
        <dbReference type="SAM" id="MobiDB-lite"/>
    </source>
</evidence>
<keyword evidence="29" id="KW-1185">Reference proteome</keyword>
<evidence type="ECO:0000256" key="14">
    <source>
        <dbReference type="ARBA" id="ARBA00022801"/>
    </source>
</evidence>
<feature type="domain" description="C2" evidence="27">
    <location>
        <begin position="24"/>
        <end position="151"/>
    </location>
</feature>
<evidence type="ECO:0000256" key="5">
    <source>
        <dbReference type="ARBA" id="ARBA00004565"/>
    </source>
</evidence>
<comment type="subcellular location">
    <subcellularLocation>
        <location evidence="3">Cell membrane</location>
    </subcellularLocation>
    <subcellularLocation>
        <location evidence="4">Cytoplasm</location>
    </subcellularLocation>
    <subcellularLocation>
        <location evidence="2">Early endosome membrane</location>
    </subcellularLocation>
    <subcellularLocation>
        <location evidence="1">Nucleus</location>
    </subcellularLocation>
    <subcellularLocation>
        <location evidence="19">Postsynaptic density</location>
    </subcellularLocation>
    <subcellularLocation>
        <location evidence="5">Recycling endosome membrane</location>
    </subcellularLocation>
</comment>
<evidence type="ECO:0000256" key="16">
    <source>
        <dbReference type="ARBA" id="ARBA00023098"/>
    </source>
</evidence>
<keyword evidence="14" id="KW-0378">Hydrolase</keyword>
<dbReference type="PANTHER" id="PTHR12187">
    <property type="entry name" value="AGAP000124-PA"/>
    <property type="match status" value="1"/>
</dbReference>
<evidence type="ECO:0000256" key="11">
    <source>
        <dbReference type="ARBA" id="ARBA00022490"/>
    </source>
</evidence>
<comment type="catalytic activity">
    <reaction evidence="21">
        <text>1D-myo-inositol 1,3,4-trisphosphate + H2O = 1D-myo-inositol 1,3-bisphosphate + phosphate</text>
        <dbReference type="Rhea" id="RHEA:43392"/>
        <dbReference type="ChEBI" id="CHEBI:15377"/>
        <dbReference type="ChEBI" id="CHEBI:43474"/>
        <dbReference type="ChEBI" id="CHEBI:58414"/>
        <dbReference type="ChEBI" id="CHEBI:83242"/>
    </reaction>
    <physiologicalReaction direction="left-to-right" evidence="21">
        <dbReference type="Rhea" id="RHEA:43393"/>
    </physiologicalReaction>
</comment>
<dbReference type="PANTHER" id="PTHR12187:SF4">
    <property type="entry name" value="INOSITOL POLYPHOSPHATE-4-PHOSPHATASE TYPE I A"/>
    <property type="match status" value="1"/>
</dbReference>
<dbReference type="CDD" id="cd02649">
    <property type="entry name" value="nuc_hydro_CeIAG"/>
    <property type="match status" value="1"/>
</dbReference>
<dbReference type="GO" id="GO:0005634">
    <property type="term" value="C:nucleus"/>
    <property type="evidence" value="ECO:0007669"/>
    <property type="project" value="UniProtKB-SubCell"/>
</dbReference>
<keyword evidence="11" id="KW-0963">Cytoplasm</keyword>
<evidence type="ECO:0000256" key="3">
    <source>
        <dbReference type="ARBA" id="ARBA00004236"/>
    </source>
</evidence>
<dbReference type="GO" id="GO:0016316">
    <property type="term" value="F:phosphatidylinositol-3,4-bisphosphate 4-phosphatase activity"/>
    <property type="evidence" value="ECO:0007669"/>
    <property type="project" value="UniProtKB-EC"/>
</dbReference>
<dbReference type="GO" id="GO:0014069">
    <property type="term" value="C:postsynaptic density"/>
    <property type="evidence" value="ECO:0007669"/>
    <property type="project" value="UniProtKB-SubCell"/>
</dbReference>
<keyword evidence="15" id="KW-0770">Synapse</keyword>
<accession>A0A662YYN6</accession>
<evidence type="ECO:0000256" key="17">
    <source>
        <dbReference type="ARBA" id="ARBA00023136"/>
    </source>
</evidence>
<evidence type="ECO:0000256" key="15">
    <source>
        <dbReference type="ARBA" id="ARBA00023018"/>
    </source>
</evidence>
<evidence type="ECO:0000256" key="21">
    <source>
        <dbReference type="ARBA" id="ARBA00051892"/>
    </source>
</evidence>
<evidence type="ECO:0000256" key="24">
    <source>
        <dbReference type="ARBA" id="ARBA00080875"/>
    </source>
</evidence>
<sequence>MSARERSPRHRPWSVYRANTFDLSSEMMGLTLAGNSQDPDEPVLEFSLACSELITPSLDRKPNSFVAVSVTTPPQAFWTKHAQTEIIEGTSNPIFLSSIAFFQDSLINQQTQVKLSVYDVKDRSQGTMYLLGSSLFTVKELLLEKQHRLHLMLRSAENERVGNITIIAWQMEEKRDQRAPVTRLPDTINGRMVLPVDESLTESLGIRAKYASLCKDALLKSVFGGAMSRMYRLPTTDGNHLRILEQMAESVLSLNIPRQFVKLLLEEDAARVCELEELGELSPCWEGLRRQIVTQYQTIILNYQETLTDLHQYKDLTYDIVTIGAPAAHCQGFKNGGLRKLIHKFEEAKKHSSMSSSQSIVYIPQDIMKAKEIIAHINTLKTQVSYYAERLSRAAKDRSSNGLERTLAILADKTRQLVTVCDCKLLANAIQALNAARPEYIASKTSPTAGDADQVMLRNDQDTLVARWTGRNSRSSLHISWHEEEWEKVWLNVDKSLECIIQRVDKLLQKERLQSDSCEDVFQCDQTCTSKKGNLERHAYWINPDCRGEWSEALYPLLTTLTDCVAMMSDKAKKAMVFLLMQDTAPTIAMDLSLQYRRDVVFCQTLTALICGFIIKLRNCLHDDGFLRQLYTIGLLAQFESLLSTYGEELSMLEDMSIGILDLRNVTFKVTQATSASSPDMLPVITGNRDGFNVRIPLPGSMFDALPREIQNGMLLRVQPVLFSVGINEQQTLAEKFGDTSLQELINMESLARLNSYYEQFKEVLPEDSYTAVLASHFGCLTGAAVSLLGLLNKICRRLNGVRFTSCKSAKDRTAMSVTLEQCLILQHEHGMAPQVFTQALDCMRRALVSGPAGRAEGNLLSSSGLSDSRHPSIRGSLSGNKGSPSAGGRSVHFGSGSLVAPPAGALKRTGASNGGSLNKADSDGAFSGGSDGGPLSFYCPGKHKMTKKLLIDVDCGVDDAQAIMMALAAPDVQILGITCVHGNTSIDNVCKNVLRVLKICKRLEIPVFRGASAPILSDSLNAGHFHGEDGLGDFPDPEAPGLDLIHKERAVEAMIRIVTEHEGQVCLVATAPLTNLALAVKIDPSFPKKLKSLFIMGGNMESRGNTTICGEFNFAADPEAAYIVLKDYVCPTYIATWEYTSHHKLSLDFCHSWMDQNTEKARFMKNIFAYSMEVIKGDRIKKEMIGGDGFLSCDSYAMAAAIDEKVVTEYIECAVSVELSGKLTRGMMVLDTLDLLKKKHKAFVMKTCDLEKFQCLLMAALK</sequence>
<comment type="similarity">
    <text evidence="8">Belongs to the IUNH family.</text>
</comment>
<comment type="catalytic activity">
    <reaction evidence="20">
        <text>1D-myo-inositol 3,4-bisphosphate + H2O = 1D-myo-inositol 3-phosphate + phosphate</text>
        <dbReference type="Rhea" id="RHEA:43388"/>
        <dbReference type="ChEBI" id="CHEBI:15377"/>
        <dbReference type="ChEBI" id="CHEBI:43474"/>
        <dbReference type="ChEBI" id="CHEBI:58401"/>
        <dbReference type="ChEBI" id="CHEBI:83241"/>
    </reaction>
    <physiologicalReaction direction="left-to-right" evidence="20">
        <dbReference type="Rhea" id="RHEA:43389"/>
    </physiologicalReaction>
</comment>
<keyword evidence="16" id="KW-0443">Lipid metabolism</keyword>
<organism evidence="28 29">
    <name type="scientific">Acipenser ruthenus</name>
    <name type="common">Sterlet sturgeon</name>
    <dbReference type="NCBI Taxonomy" id="7906"/>
    <lineage>
        <taxon>Eukaryota</taxon>
        <taxon>Metazoa</taxon>
        <taxon>Chordata</taxon>
        <taxon>Craniata</taxon>
        <taxon>Vertebrata</taxon>
        <taxon>Euteleostomi</taxon>
        <taxon>Actinopterygii</taxon>
        <taxon>Chondrostei</taxon>
        <taxon>Acipenseriformes</taxon>
        <taxon>Acipenseridae</taxon>
        <taxon>Acipenser</taxon>
    </lineage>
</organism>
<evidence type="ECO:0000256" key="2">
    <source>
        <dbReference type="ARBA" id="ARBA00004146"/>
    </source>
</evidence>
<evidence type="ECO:0000256" key="25">
    <source>
        <dbReference type="ARBA" id="ARBA00082036"/>
    </source>
</evidence>
<keyword evidence="18" id="KW-0539">Nucleus</keyword>
<dbReference type="GO" id="GO:0016799">
    <property type="term" value="F:hydrolase activity, hydrolyzing N-glycosyl compounds"/>
    <property type="evidence" value="ECO:0007669"/>
    <property type="project" value="InterPro"/>
</dbReference>
<name>A0A662YYN6_ACIRT</name>
<dbReference type="InterPro" id="IPR039034">
    <property type="entry name" value="INPP4"/>
</dbReference>
<dbReference type="PROSITE" id="PS50004">
    <property type="entry name" value="C2"/>
    <property type="match status" value="1"/>
</dbReference>
<dbReference type="FunFam" id="2.60.40.150:FF:000038">
    <property type="entry name" value="Type I inositol 3,4-bisphosphate 4-phosphatase"/>
    <property type="match status" value="1"/>
</dbReference>
<dbReference type="EC" id="3.1.3.66" evidence="9"/>
<evidence type="ECO:0000256" key="13">
    <source>
        <dbReference type="ARBA" id="ARBA00022753"/>
    </source>
</evidence>
<dbReference type="Pfam" id="PF00168">
    <property type="entry name" value="C2"/>
    <property type="match status" value="1"/>
</dbReference>
<dbReference type="SUPFAM" id="SSF49562">
    <property type="entry name" value="C2 domain (Calcium/lipid-binding domain, CaLB)"/>
    <property type="match status" value="1"/>
</dbReference>
<dbReference type="GO" id="GO:0055038">
    <property type="term" value="C:recycling endosome membrane"/>
    <property type="evidence" value="ECO:0007669"/>
    <property type="project" value="UniProtKB-SubCell"/>
</dbReference>
<protein>
    <recommendedName>
        <fullName evidence="23">Inositol polyphosphate-4-phosphatase type I A</fullName>
        <ecNumber evidence="9">3.1.3.66</ecNumber>
    </recommendedName>
    <alternativeName>
        <fullName evidence="25">Inositol polyphosphate 4-phosphatase type I</fullName>
    </alternativeName>
    <alternativeName>
        <fullName evidence="24">Type I inositol 3,4-bisphosphate 4-phosphatase</fullName>
    </alternativeName>
</protein>
<evidence type="ECO:0000256" key="1">
    <source>
        <dbReference type="ARBA" id="ARBA00004123"/>
    </source>
</evidence>
<reference evidence="28 29" key="1">
    <citation type="submission" date="2019-01" db="EMBL/GenBank/DDBJ databases">
        <title>Draft Genome and Complete Hox-Cluster Characterization of the Sterlet Sturgeon (Acipenser ruthenus).</title>
        <authorList>
            <person name="Wei Q."/>
        </authorList>
    </citation>
    <scope>NUCLEOTIDE SEQUENCE [LARGE SCALE GENOMIC DNA]</scope>
    <source>
        <strain evidence="28">WHYD16114868_AA</strain>
        <tissue evidence="28">Blood</tissue>
    </source>
</reference>
<dbReference type="InterPro" id="IPR035892">
    <property type="entry name" value="C2_domain_sf"/>
</dbReference>
<evidence type="ECO:0000256" key="7">
    <source>
        <dbReference type="ARBA" id="ARBA00006306"/>
    </source>
</evidence>
<dbReference type="GO" id="GO:0031901">
    <property type="term" value="C:early endosome membrane"/>
    <property type="evidence" value="ECO:0007669"/>
    <property type="project" value="UniProtKB-SubCell"/>
</dbReference>
<dbReference type="Pfam" id="PF01156">
    <property type="entry name" value="IU_nuc_hydro"/>
    <property type="match status" value="1"/>
</dbReference>
<dbReference type="GO" id="GO:0005886">
    <property type="term" value="C:plasma membrane"/>
    <property type="evidence" value="ECO:0007669"/>
    <property type="project" value="UniProtKB-SubCell"/>
</dbReference>
<dbReference type="AlphaFoldDB" id="A0A662YYN6"/>
<dbReference type="UniPathway" id="UPA00944"/>
<dbReference type="SUPFAM" id="SSF53590">
    <property type="entry name" value="Nucleoside hydrolase"/>
    <property type="match status" value="1"/>
</dbReference>
<evidence type="ECO:0000256" key="18">
    <source>
        <dbReference type="ARBA" id="ARBA00023242"/>
    </source>
</evidence>
<dbReference type="GO" id="GO:0044281">
    <property type="term" value="P:small molecule metabolic process"/>
    <property type="evidence" value="ECO:0007669"/>
    <property type="project" value="UniProtKB-ARBA"/>
</dbReference>
<dbReference type="InterPro" id="IPR036452">
    <property type="entry name" value="Ribo_hydro-like"/>
</dbReference>
<evidence type="ECO:0000256" key="8">
    <source>
        <dbReference type="ARBA" id="ARBA00009176"/>
    </source>
</evidence>
<evidence type="ECO:0000256" key="20">
    <source>
        <dbReference type="ARBA" id="ARBA00051770"/>
    </source>
</evidence>
<evidence type="ECO:0000256" key="19">
    <source>
        <dbReference type="ARBA" id="ARBA00034105"/>
    </source>
</evidence>
<comment type="caution">
    <text evidence="28">The sequence shown here is derived from an EMBL/GenBank/DDBJ whole genome shotgun (WGS) entry which is preliminary data.</text>
</comment>
<dbReference type="Proteomes" id="UP000289886">
    <property type="component" value="Unassembled WGS sequence"/>
</dbReference>
<evidence type="ECO:0000256" key="10">
    <source>
        <dbReference type="ARBA" id="ARBA00022475"/>
    </source>
</evidence>
<proteinExistence type="inferred from homology"/>
<keyword evidence="13" id="KW-0967">Endosome</keyword>
<dbReference type="CDD" id="cd04048">
    <property type="entry name" value="C2A_Copine"/>
    <property type="match status" value="1"/>
</dbReference>